<reference evidence="2 4" key="1">
    <citation type="journal article" date="2019" name="Sci. Rep.">
        <title>Orb-weaving spider Araneus ventricosus genome elucidates the spidroin gene catalogue.</title>
        <authorList>
            <person name="Kono N."/>
            <person name="Nakamura H."/>
            <person name="Ohtoshi R."/>
            <person name="Moran D.A.P."/>
            <person name="Shinohara A."/>
            <person name="Yoshida Y."/>
            <person name="Fujiwara M."/>
            <person name="Mori M."/>
            <person name="Tomita M."/>
            <person name="Arakawa K."/>
        </authorList>
    </citation>
    <scope>NUCLEOTIDE SEQUENCE [LARGE SCALE GENOMIC DNA]</scope>
</reference>
<feature type="transmembrane region" description="Helical" evidence="1">
    <location>
        <begin position="60"/>
        <end position="85"/>
    </location>
</feature>
<evidence type="ECO:0000313" key="3">
    <source>
        <dbReference type="EMBL" id="GBN64143.1"/>
    </source>
</evidence>
<evidence type="ECO:0000313" key="2">
    <source>
        <dbReference type="EMBL" id="GBN64135.1"/>
    </source>
</evidence>
<organism evidence="2 4">
    <name type="scientific">Araneus ventricosus</name>
    <name type="common">Orbweaver spider</name>
    <name type="synonym">Epeira ventricosa</name>
    <dbReference type="NCBI Taxonomy" id="182803"/>
    <lineage>
        <taxon>Eukaryota</taxon>
        <taxon>Metazoa</taxon>
        <taxon>Ecdysozoa</taxon>
        <taxon>Arthropoda</taxon>
        <taxon>Chelicerata</taxon>
        <taxon>Arachnida</taxon>
        <taxon>Araneae</taxon>
        <taxon>Araneomorphae</taxon>
        <taxon>Entelegynae</taxon>
        <taxon>Araneoidea</taxon>
        <taxon>Araneidae</taxon>
        <taxon>Araneus</taxon>
    </lineage>
</organism>
<proteinExistence type="predicted"/>
<comment type="caution">
    <text evidence="2">The sequence shown here is derived from an EMBL/GenBank/DDBJ whole genome shotgun (WGS) entry which is preliminary data.</text>
</comment>
<accession>A0A4Y2QLI6</accession>
<dbReference type="AlphaFoldDB" id="A0A4Y2QLI6"/>
<evidence type="ECO:0000256" key="1">
    <source>
        <dbReference type="SAM" id="Phobius"/>
    </source>
</evidence>
<gene>
    <name evidence="3" type="ORF">AVEN_114789_1</name>
    <name evidence="2" type="ORF">AVEN_86184_1</name>
</gene>
<dbReference type="Proteomes" id="UP000499080">
    <property type="component" value="Unassembled WGS sequence"/>
</dbReference>
<dbReference type="EMBL" id="BGPR01221828">
    <property type="protein sequence ID" value="GBN64143.1"/>
    <property type="molecule type" value="Genomic_DNA"/>
</dbReference>
<protein>
    <submittedName>
        <fullName evidence="2">Uncharacterized protein</fullName>
    </submittedName>
</protein>
<keyword evidence="1" id="KW-0472">Membrane</keyword>
<dbReference type="EMBL" id="BGPR01221825">
    <property type="protein sequence ID" value="GBN64135.1"/>
    <property type="molecule type" value="Genomic_DNA"/>
</dbReference>
<keyword evidence="1" id="KW-0812">Transmembrane</keyword>
<name>A0A4Y2QLI6_ARAVE</name>
<sequence>MISRTGNRIADASALLLTVFSCFSRIFKHPQVLFWHNDQTLSGKLSLVHEKRTQAGKSTFAMPSAFVIVTIPLEIYATFDVLLLFDSSYYSSLFLDFVFSKCKSAPGWEAPQVCR</sequence>
<evidence type="ECO:0000313" key="4">
    <source>
        <dbReference type="Proteomes" id="UP000499080"/>
    </source>
</evidence>
<dbReference type="PROSITE" id="PS51257">
    <property type="entry name" value="PROKAR_LIPOPROTEIN"/>
    <property type="match status" value="1"/>
</dbReference>
<keyword evidence="4" id="KW-1185">Reference proteome</keyword>
<keyword evidence="1" id="KW-1133">Transmembrane helix</keyword>